<keyword evidence="1" id="KW-0175">Coiled coil</keyword>
<reference evidence="3 4" key="1">
    <citation type="submission" date="2020-10" db="EMBL/GenBank/DDBJ databases">
        <title>The Coptis chinensis genome and diversification of protoberbering-type alkaloids.</title>
        <authorList>
            <person name="Wang B."/>
            <person name="Shu S."/>
            <person name="Song C."/>
            <person name="Liu Y."/>
        </authorList>
    </citation>
    <scope>NUCLEOTIDE SEQUENCE [LARGE SCALE GENOMIC DNA]</scope>
    <source>
        <strain evidence="3">HL-2020</strain>
        <tissue evidence="3">Leaf</tissue>
    </source>
</reference>
<evidence type="ECO:0000313" key="3">
    <source>
        <dbReference type="EMBL" id="KAF9624905.1"/>
    </source>
</evidence>
<feature type="transmembrane region" description="Helical" evidence="2">
    <location>
        <begin position="400"/>
        <end position="421"/>
    </location>
</feature>
<protein>
    <recommendedName>
        <fullName evidence="5">Late embryogenesis abundant protein LEA-2 subgroup domain-containing protein</fullName>
    </recommendedName>
</protein>
<feature type="transmembrane region" description="Helical" evidence="2">
    <location>
        <begin position="371"/>
        <end position="394"/>
    </location>
</feature>
<evidence type="ECO:0000313" key="4">
    <source>
        <dbReference type="Proteomes" id="UP000631114"/>
    </source>
</evidence>
<evidence type="ECO:0008006" key="5">
    <source>
        <dbReference type="Google" id="ProtNLM"/>
    </source>
</evidence>
<keyword evidence="2" id="KW-0812">Transmembrane</keyword>
<dbReference type="OrthoDB" id="1875580at2759"/>
<keyword evidence="4" id="KW-1185">Reference proteome</keyword>
<proteinExistence type="predicted"/>
<dbReference type="AlphaFoldDB" id="A0A835ITM6"/>
<gene>
    <name evidence="3" type="ORF">IFM89_015527</name>
</gene>
<feature type="transmembrane region" description="Helical" evidence="2">
    <location>
        <begin position="15"/>
        <end position="43"/>
    </location>
</feature>
<evidence type="ECO:0000256" key="2">
    <source>
        <dbReference type="SAM" id="Phobius"/>
    </source>
</evidence>
<feature type="coiled-coil region" evidence="1">
    <location>
        <begin position="230"/>
        <end position="292"/>
    </location>
</feature>
<sequence>MQKINLDPKRTHPLVWITAIICTIISVAVIIAGLVIFIGYMIIRPTVPFISVAYANLDNLQYDRAGHMDAQMTLLIKAENDNGKAHATFSDLSFYLYFENIQIAKLTAGSFDVLKNTSVDLHYLVQSSSIPLEPYAMEEMDASLKHGVISFQLSGKVRTRWRVGATIGSVKFWSHLSCQLNFLTNELPHWVWKCPSSESRVGLGIRRKRLERDKKAESPFLNPFQLVMHLHEMQVELEDLAWDKKQLGEQLERATKDCKILGSIISELEEEHDEAMAKIDHLENELQHLKDEYICENVIDDNKNDLFVTEYDTSSLRSEDVFQDLLMHRKEGESNSQPHGLLKTGSGVLHPISPGIIPRSLPRDEALDKRWGVALSQSFFSTTLSLLVGIIIWQAQDACMPLVVALFIVVGMSLRSVVQFFYTIENRPASDTVALLSVNWFVLGTLTYPTLPKVARVFVPLVLSLADKMVYWFGLSSFCG</sequence>
<accession>A0A835ITM6</accession>
<organism evidence="3 4">
    <name type="scientific">Coptis chinensis</name>
    <dbReference type="NCBI Taxonomy" id="261450"/>
    <lineage>
        <taxon>Eukaryota</taxon>
        <taxon>Viridiplantae</taxon>
        <taxon>Streptophyta</taxon>
        <taxon>Embryophyta</taxon>
        <taxon>Tracheophyta</taxon>
        <taxon>Spermatophyta</taxon>
        <taxon>Magnoliopsida</taxon>
        <taxon>Ranunculales</taxon>
        <taxon>Ranunculaceae</taxon>
        <taxon>Coptidoideae</taxon>
        <taxon>Coptis</taxon>
    </lineage>
</organism>
<dbReference type="EMBL" id="JADFTS010000001">
    <property type="protein sequence ID" value="KAF9624905.1"/>
    <property type="molecule type" value="Genomic_DNA"/>
</dbReference>
<dbReference type="PANTHER" id="PTHR36073">
    <property type="match status" value="1"/>
</dbReference>
<comment type="caution">
    <text evidence="3">The sequence shown here is derived from an EMBL/GenBank/DDBJ whole genome shotgun (WGS) entry which is preliminary data.</text>
</comment>
<evidence type="ECO:0000256" key="1">
    <source>
        <dbReference type="SAM" id="Coils"/>
    </source>
</evidence>
<name>A0A835ITM6_9MAGN</name>
<dbReference type="Proteomes" id="UP000631114">
    <property type="component" value="Unassembled WGS sequence"/>
</dbReference>
<keyword evidence="2" id="KW-0472">Membrane</keyword>
<dbReference type="PANTHER" id="PTHR36073:SF1">
    <property type="entry name" value="OS01G0962100 PROTEIN"/>
    <property type="match status" value="1"/>
</dbReference>
<keyword evidence="2" id="KW-1133">Transmembrane helix</keyword>